<keyword evidence="3" id="KW-1185">Reference proteome</keyword>
<dbReference type="EMBL" id="JAGGMS010000001">
    <property type="protein sequence ID" value="MBP2182876.1"/>
    <property type="molecule type" value="Genomic_DNA"/>
</dbReference>
<feature type="region of interest" description="Disordered" evidence="1">
    <location>
        <begin position="60"/>
        <end position="90"/>
    </location>
</feature>
<organism evidence="2 3">
    <name type="scientific">Amycolatopsis magusensis</name>
    <dbReference type="NCBI Taxonomy" id="882444"/>
    <lineage>
        <taxon>Bacteria</taxon>
        <taxon>Bacillati</taxon>
        <taxon>Actinomycetota</taxon>
        <taxon>Actinomycetes</taxon>
        <taxon>Pseudonocardiales</taxon>
        <taxon>Pseudonocardiaceae</taxon>
        <taxon>Amycolatopsis</taxon>
    </lineage>
</organism>
<sequence>MRECSAALERLNLTADSSGRNAAGIGDYPMRENAMDRLHPGPRWVAALSASTTLLLGACSSGSAPAQPPSPFTYPSSSPPSQPASPSVATTEQQAITAYLGMWNDMAVAGETSNWQDPRLSRNATGTALTNITRGLYANQSNGLVSKGRPKSSPRVLSTETGKIVIEDCGDSSTWLLYRADTGALADEEPGGRRHINAVVERQSDGVWRVTDFGIHELGSC</sequence>
<reference evidence="2 3" key="1">
    <citation type="submission" date="2021-03" db="EMBL/GenBank/DDBJ databases">
        <title>Sequencing the genomes of 1000 actinobacteria strains.</title>
        <authorList>
            <person name="Klenk H.-P."/>
        </authorList>
    </citation>
    <scope>NUCLEOTIDE SEQUENCE [LARGE SCALE GENOMIC DNA]</scope>
    <source>
        <strain evidence="2 3">DSM 45510</strain>
    </source>
</reference>
<dbReference type="Proteomes" id="UP000741013">
    <property type="component" value="Unassembled WGS sequence"/>
</dbReference>
<dbReference type="RefSeq" id="WP_308158830.1">
    <property type="nucleotide sequence ID" value="NZ_JAGGMS010000001.1"/>
</dbReference>
<proteinExistence type="predicted"/>
<evidence type="ECO:0000313" key="3">
    <source>
        <dbReference type="Proteomes" id="UP000741013"/>
    </source>
</evidence>
<evidence type="ECO:0000256" key="1">
    <source>
        <dbReference type="SAM" id="MobiDB-lite"/>
    </source>
</evidence>
<name>A0ABS4PWB5_9PSEU</name>
<gene>
    <name evidence="2" type="ORF">JOM49_004402</name>
</gene>
<comment type="caution">
    <text evidence="2">The sequence shown here is derived from an EMBL/GenBank/DDBJ whole genome shotgun (WGS) entry which is preliminary data.</text>
</comment>
<evidence type="ECO:0000313" key="2">
    <source>
        <dbReference type="EMBL" id="MBP2182876.1"/>
    </source>
</evidence>
<protein>
    <recommendedName>
        <fullName evidence="4">Lipoprotein</fullName>
    </recommendedName>
</protein>
<evidence type="ECO:0008006" key="4">
    <source>
        <dbReference type="Google" id="ProtNLM"/>
    </source>
</evidence>
<accession>A0ABS4PWB5</accession>
<feature type="compositionally biased region" description="Pro residues" evidence="1">
    <location>
        <begin position="66"/>
        <end position="83"/>
    </location>
</feature>